<feature type="binding site" evidence="12">
    <location>
        <position position="156"/>
    </location>
    <ligand>
        <name>CoA</name>
        <dbReference type="ChEBI" id="CHEBI:57287"/>
    </ligand>
</feature>
<feature type="binding site" evidence="12">
    <location>
        <position position="107"/>
    </location>
    <ligand>
        <name>CoA</name>
        <dbReference type="ChEBI" id="CHEBI:57287"/>
    </ligand>
</feature>
<dbReference type="InterPro" id="IPR003542">
    <property type="entry name" value="Enbac_synth_compD-like"/>
</dbReference>
<dbReference type="InterPro" id="IPR008278">
    <property type="entry name" value="4-PPantetheinyl_Trfase_dom"/>
</dbReference>
<keyword evidence="13" id="KW-0479">Metal-binding</keyword>
<evidence type="ECO:0000259" key="15">
    <source>
        <dbReference type="Pfam" id="PF17837"/>
    </source>
</evidence>
<comment type="pathway">
    <text evidence="2">Siderophore biosynthesis; enterobactin biosynthesis.</text>
</comment>
<evidence type="ECO:0000256" key="7">
    <source>
        <dbReference type="ARBA" id="ARBA00023191"/>
    </source>
</evidence>
<dbReference type="GO" id="GO:0000287">
    <property type="term" value="F:magnesium ion binding"/>
    <property type="evidence" value="ECO:0007669"/>
    <property type="project" value="InterPro"/>
</dbReference>
<evidence type="ECO:0000259" key="14">
    <source>
        <dbReference type="Pfam" id="PF01648"/>
    </source>
</evidence>
<dbReference type="NCBIfam" id="NF007604">
    <property type="entry name" value="PRK10251.1"/>
    <property type="match status" value="1"/>
</dbReference>
<dbReference type="Pfam" id="PF17837">
    <property type="entry name" value="4PPT_N"/>
    <property type="match status" value="1"/>
</dbReference>
<dbReference type="GO" id="GO:0016874">
    <property type="term" value="F:ligase activity"/>
    <property type="evidence" value="ECO:0007669"/>
    <property type="project" value="UniProtKB-KW"/>
</dbReference>
<feature type="binding site" evidence="13">
    <location>
        <position position="108"/>
    </location>
    <ligand>
        <name>Mg(2+)</name>
        <dbReference type="ChEBI" id="CHEBI:18420"/>
    </ligand>
</feature>
<dbReference type="UniPathway" id="UPA00017"/>
<evidence type="ECO:0000256" key="11">
    <source>
        <dbReference type="ARBA" id="ARBA00049191"/>
    </source>
</evidence>
<dbReference type="InterPro" id="IPR041354">
    <property type="entry name" value="4PPT_N"/>
</dbReference>
<feature type="binding site" evidence="12">
    <location>
        <position position="54"/>
    </location>
    <ligand>
        <name>CoA</name>
        <dbReference type="ChEBI" id="CHEBI:57287"/>
    </ligand>
</feature>
<dbReference type="AlphaFoldDB" id="A0A7W3D459"/>
<dbReference type="PRINTS" id="PR01399">
    <property type="entry name" value="ENTSNTHTASED"/>
</dbReference>
<evidence type="ECO:0000256" key="9">
    <source>
        <dbReference type="ARBA" id="ARBA00031996"/>
    </source>
</evidence>
<feature type="domain" description="4'-phosphopantetheinyl transferase N-terminal" evidence="15">
    <location>
        <begin position="39"/>
        <end position="100"/>
    </location>
</feature>
<evidence type="ECO:0000256" key="6">
    <source>
        <dbReference type="ARBA" id="ARBA00022679"/>
    </source>
</evidence>
<evidence type="ECO:0000256" key="2">
    <source>
        <dbReference type="ARBA" id="ARBA00004993"/>
    </source>
</evidence>
<keyword evidence="6" id="KW-0808">Transferase</keyword>
<comment type="similarity">
    <text evidence="3">Belongs to the P-Pant transferase superfamily. EntD family.</text>
</comment>
<keyword evidence="16" id="KW-0436">Ligase</keyword>
<dbReference type="Proteomes" id="UP000591803">
    <property type="component" value="Unassembled WGS sequence"/>
</dbReference>
<feature type="binding site" evidence="12">
    <location>
        <position position="152"/>
    </location>
    <ligand>
        <name>CoA</name>
        <dbReference type="ChEBI" id="CHEBI:57287"/>
    </ligand>
</feature>
<evidence type="ECO:0000313" key="16">
    <source>
        <dbReference type="EMBL" id="MBA8062664.1"/>
    </source>
</evidence>
<comment type="subunit">
    <text evidence="4">EntB, EntD, EntE, and EntF form a multienzyme complex called enterobactin synthase.</text>
</comment>
<dbReference type="GO" id="GO:0008897">
    <property type="term" value="F:holo-[acyl-carrier-protein] synthase activity"/>
    <property type="evidence" value="ECO:0007669"/>
    <property type="project" value="InterPro"/>
</dbReference>
<feature type="binding site" evidence="12">
    <location>
        <position position="46"/>
    </location>
    <ligand>
        <name>CoA</name>
        <dbReference type="ChEBI" id="CHEBI:57287"/>
    </ligand>
</feature>
<name>A0A7W3D459_CITFR</name>
<evidence type="ECO:0000256" key="5">
    <source>
        <dbReference type="ARBA" id="ARBA00019087"/>
    </source>
</evidence>
<feature type="binding site" evidence="13">
    <location>
        <position position="107"/>
    </location>
    <ligand>
        <name>Mg(2+)</name>
        <dbReference type="ChEBI" id="CHEBI:18420"/>
    </ligand>
</feature>
<comment type="catalytic activity">
    <reaction evidence="10">
        <text>apo-[aryl-carrier protein] + CoA = holo-[aryl-carrier protein] + adenosine 3',5'-bisphosphate + H(+)</text>
        <dbReference type="Rhea" id="RHEA:48404"/>
        <dbReference type="Rhea" id="RHEA-COMP:15903"/>
        <dbReference type="Rhea" id="RHEA-COMP:17557"/>
        <dbReference type="ChEBI" id="CHEBI:15378"/>
        <dbReference type="ChEBI" id="CHEBI:29999"/>
        <dbReference type="ChEBI" id="CHEBI:57287"/>
        <dbReference type="ChEBI" id="CHEBI:58343"/>
        <dbReference type="ChEBI" id="CHEBI:64479"/>
    </reaction>
</comment>
<dbReference type="EMBL" id="JABXRI010000001">
    <property type="protein sequence ID" value="MBA8062664.1"/>
    <property type="molecule type" value="Genomic_DNA"/>
</dbReference>
<comment type="cofactor">
    <cofactor evidence="13">
        <name>Mg(2+)</name>
        <dbReference type="ChEBI" id="CHEBI:18420"/>
    </cofactor>
</comment>
<comment type="catalytic activity">
    <reaction evidence="11">
        <text>apo-[peptidyl-carrier protein] + CoA = holo-[peptidyl-carrier protein] + adenosine 3',5'-bisphosphate + H(+)</text>
        <dbReference type="Rhea" id="RHEA:46228"/>
        <dbReference type="Rhea" id="RHEA-COMP:11479"/>
        <dbReference type="Rhea" id="RHEA-COMP:11480"/>
        <dbReference type="ChEBI" id="CHEBI:15378"/>
        <dbReference type="ChEBI" id="CHEBI:29999"/>
        <dbReference type="ChEBI" id="CHEBI:57287"/>
        <dbReference type="ChEBI" id="CHEBI:58343"/>
        <dbReference type="ChEBI" id="CHEBI:64479"/>
    </reaction>
</comment>
<dbReference type="GO" id="GO:0005886">
    <property type="term" value="C:plasma membrane"/>
    <property type="evidence" value="ECO:0007669"/>
    <property type="project" value="TreeGrafter"/>
</dbReference>
<feature type="binding site" evidence="12">
    <location>
        <begin position="89"/>
        <end position="90"/>
    </location>
    <ligand>
        <name>CoA</name>
        <dbReference type="ChEBI" id="CHEBI:57287"/>
    </ligand>
</feature>
<proteinExistence type="inferred from homology"/>
<evidence type="ECO:0000256" key="10">
    <source>
        <dbReference type="ARBA" id="ARBA00049176"/>
    </source>
</evidence>
<protein>
    <recommendedName>
        <fullName evidence="5">Enterobactin synthase component D</fullName>
    </recommendedName>
    <alternativeName>
        <fullName evidence="8">4'-phosphopantetheinyl transferase EntD</fullName>
    </alternativeName>
    <alternativeName>
        <fullName evidence="9">Enterochelin synthase D</fullName>
    </alternativeName>
</protein>
<gene>
    <name evidence="16" type="primary">entD</name>
    <name evidence="16" type="ORF">HV077_09690</name>
</gene>
<dbReference type="GO" id="GO:0009239">
    <property type="term" value="P:enterobactin biosynthetic process"/>
    <property type="evidence" value="ECO:0007669"/>
    <property type="project" value="UniProtKB-UniPathway"/>
</dbReference>
<accession>A0A7W3D459</accession>
<dbReference type="SUPFAM" id="SSF56214">
    <property type="entry name" value="4'-phosphopantetheinyl transferase"/>
    <property type="match status" value="1"/>
</dbReference>
<dbReference type="PANTHER" id="PTHR38096">
    <property type="entry name" value="ENTEROBACTIN SYNTHASE COMPONENT D"/>
    <property type="match status" value="1"/>
</dbReference>
<dbReference type="PANTHER" id="PTHR38096:SF1">
    <property type="entry name" value="ENTEROBACTIN SYNTHASE COMPONENT D"/>
    <property type="match status" value="1"/>
</dbReference>
<dbReference type="InterPro" id="IPR037143">
    <property type="entry name" value="4-PPantetheinyl_Trfase_dom_sf"/>
</dbReference>
<dbReference type="GO" id="GO:0009366">
    <property type="term" value="C:enterobactin synthetase complex"/>
    <property type="evidence" value="ECO:0007669"/>
    <property type="project" value="InterPro"/>
</dbReference>
<evidence type="ECO:0000313" key="17">
    <source>
        <dbReference type="Proteomes" id="UP000591803"/>
    </source>
</evidence>
<feature type="domain" description="4'-phosphopantetheinyl transferase" evidence="14">
    <location>
        <begin position="103"/>
        <end position="185"/>
    </location>
</feature>
<evidence type="ECO:0000256" key="1">
    <source>
        <dbReference type="ARBA" id="ARBA00003937"/>
    </source>
</evidence>
<evidence type="ECO:0000256" key="3">
    <source>
        <dbReference type="ARBA" id="ARBA00008342"/>
    </source>
</evidence>
<keyword evidence="13" id="KW-0460">Magnesium</keyword>
<dbReference type="Pfam" id="PF01648">
    <property type="entry name" value="ACPS"/>
    <property type="match status" value="1"/>
</dbReference>
<reference evidence="16 17" key="1">
    <citation type="submission" date="2020-06" db="EMBL/GenBank/DDBJ databases">
        <title>REHAB project genomes.</title>
        <authorList>
            <person name="Shaw L.P."/>
        </authorList>
    </citation>
    <scope>NUCLEOTIDE SEQUENCE [LARGE SCALE GENOMIC DNA]</scope>
    <source>
        <strain evidence="16 17">RHBSTW-00116</strain>
    </source>
</reference>
<sequence length="217" mass="23319">MHTTHIPLSSASHTLHLVEFAPDSLHEHDLLWLPHYAQLAACGRKRQAEHLAGRIAAVHALREYGSKAVPGIGERRQPLWPPGLFGSISHSASTALAVVSPRPIGLDIDAIFTPDTAAELTDSIIDHHEQQVLQGCPVPFPLALTLAFSAKESVYKAFSAQTLGLPGFASAKIIALTATHLTVQIMPSFSANLGGLNVNVRWTSRDNSIITLCDATF</sequence>
<organism evidence="16 17">
    <name type="scientific">Citrobacter freundii</name>
    <dbReference type="NCBI Taxonomy" id="546"/>
    <lineage>
        <taxon>Bacteria</taxon>
        <taxon>Pseudomonadati</taxon>
        <taxon>Pseudomonadota</taxon>
        <taxon>Gammaproteobacteria</taxon>
        <taxon>Enterobacterales</taxon>
        <taxon>Enterobacteriaceae</taxon>
        <taxon>Citrobacter</taxon>
        <taxon>Citrobacter freundii complex</taxon>
    </lineage>
</organism>
<comment type="function">
    <text evidence="1">Involved in the biosynthesis of the siderophore enterobactin (enterochelin), which is a macrocyclic trimeric lactone of N-(2,3-dihydroxybenzoyl)-serine. The serine trilactone serves as a scaffolding for the three catechol functionalities that provide hexadentate coordination for the tightly ligated iron(2+) atoms. Plays an essential role in the assembly of the enterobactin by catalyzing the transfer of the 4'-phosphopantetheine (Ppant) moiety from coenzyme A to the apo-domains of both EntB (ArCP domain) and EntF (PCP domain) to yield their holo-forms which make them competent for the activation of 2,3-dihydroxybenzoate (DHB) and L-serine, respectively.</text>
</comment>
<keyword evidence="7" id="KW-0259">Enterobactin biosynthesis</keyword>
<evidence type="ECO:0000256" key="13">
    <source>
        <dbReference type="PIRSR" id="PIRSR603542-2"/>
    </source>
</evidence>
<evidence type="ECO:0000256" key="12">
    <source>
        <dbReference type="PIRSR" id="PIRSR603542-1"/>
    </source>
</evidence>
<dbReference type="Gene3D" id="3.90.470.20">
    <property type="entry name" value="4'-phosphopantetheinyl transferase domain"/>
    <property type="match status" value="1"/>
</dbReference>
<evidence type="ECO:0000256" key="8">
    <source>
        <dbReference type="ARBA" id="ARBA00029894"/>
    </source>
</evidence>
<comment type="caution">
    <text evidence="16">The sequence shown here is derived from an EMBL/GenBank/DDBJ whole genome shotgun (WGS) entry which is preliminary data.</text>
</comment>
<evidence type="ECO:0000256" key="4">
    <source>
        <dbReference type="ARBA" id="ARBA00011503"/>
    </source>
</evidence>